<dbReference type="InterPro" id="IPR033412">
    <property type="entry name" value="PFOR_II"/>
</dbReference>
<accession>A0A9Q7AFI8</accession>
<dbReference type="Pfam" id="PF01855">
    <property type="entry name" value="POR_N"/>
    <property type="match status" value="1"/>
</dbReference>
<dbReference type="RefSeq" id="WP_274372380.1">
    <property type="nucleotide sequence ID" value="NZ_CP072943.1"/>
</dbReference>
<dbReference type="Proteomes" id="UP000671879">
    <property type="component" value="Chromosome"/>
</dbReference>
<dbReference type="Gene3D" id="3.40.50.970">
    <property type="match status" value="1"/>
</dbReference>
<dbReference type="AlphaFoldDB" id="A0A9Q7AFI8"/>
<dbReference type="Pfam" id="PF17147">
    <property type="entry name" value="PFOR_II"/>
    <property type="match status" value="1"/>
</dbReference>
<dbReference type="Gene3D" id="3.40.50.920">
    <property type="match status" value="1"/>
</dbReference>
<dbReference type="PANTHER" id="PTHR43088">
    <property type="entry name" value="SUBUNIT OF PYRUVATE:FLAVODOXIN OXIDOREDUCTASE-RELATED"/>
    <property type="match status" value="1"/>
</dbReference>
<dbReference type="CDD" id="cd07034">
    <property type="entry name" value="TPP_PYR_PFOR_IOR-alpha_like"/>
    <property type="match status" value="1"/>
</dbReference>
<gene>
    <name evidence="4" type="primary">vorB</name>
    <name evidence="4" type="ORF">KAR29_07435</name>
</gene>
<dbReference type="EMBL" id="CP072943">
    <property type="protein sequence ID" value="QTX31235.1"/>
    <property type="molecule type" value="Genomic_DNA"/>
</dbReference>
<name>A0A9Q7AFI8_9BACT</name>
<dbReference type="GO" id="GO:0016491">
    <property type="term" value="F:oxidoreductase activity"/>
    <property type="evidence" value="ECO:0007669"/>
    <property type="project" value="UniProtKB-KW"/>
</dbReference>
<evidence type="ECO:0000313" key="4">
    <source>
        <dbReference type="EMBL" id="QTX31235.1"/>
    </source>
</evidence>
<evidence type="ECO:0000313" key="5">
    <source>
        <dbReference type="Proteomes" id="UP000671879"/>
    </source>
</evidence>
<dbReference type="SUPFAM" id="SSF52518">
    <property type="entry name" value="Thiamin diphosphate-binding fold (THDP-binding)"/>
    <property type="match status" value="1"/>
</dbReference>
<organism evidence="4 5">
    <name type="scientific">Aminithiophilus ramosus</name>
    <dbReference type="NCBI Taxonomy" id="3029084"/>
    <lineage>
        <taxon>Bacteria</taxon>
        <taxon>Thermotogati</taxon>
        <taxon>Synergistota</taxon>
        <taxon>Synergistia</taxon>
        <taxon>Synergistales</taxon>
        <taxon>Aminithiophilaceae</taxon>
        <taxon>Aminithiophilus</taxon>
    </lineage>
</organism>
<proteinExistence type="predicted"/>
<dbReference type="InterPro" id="IPR009014">
    <property type="entry name" value="Transketo_C/PFOR_II"/>
</dbReference>
<dbReference type="NCBIfam" id="NF005507">
    <property type="entry name" value="PRK07119.1"/>
    <property type="match status" value="1"/>
</dbReference>
<dbReference type="InterPro" id="IPR002880">
    <property type="entry name" value="Pyrv_Fd/Flavodoxin_OxRdtase_N"/>
</dbReference>
<evidence type="ECO:0000256" key="1">
    <source>
        <dbReference type="ARBA" id="ARBA00023002"/>
    </source>
</evidence>
<dbReference type="SUPFAM" id="SSF52922">
    <property type="entry name" value="TK C-terminal domain-like"/>
    <property type="match status" value="1"/>
</dbReference>
<dbReference type="KEGG" id="aram:KAR29_07435"/>
<feature type="domain" description="Pyruvate flavodoxin/ferredoxin oxidoreductase pyrimidine binding" evidence="2">
    <location>
        <begin position="15"/>
        <end position="194"/>
    </location>
</feature>
<evidence type="ECO:0000259" key="3">
    <source>
        <dbReference type="Pfam" id="PF17147"/>
    </source>
</evidence>
<protein>
    <submittedName>
        <fullName evidence="4">3-methyl-2-oxobutanoate dehydrogenase subunit VorB</fullName>
    </submittedName>
</protein>
<evidence type="ECO:0000259" key="2">
    <source>
        <dbReference type="Pfam" id="PF01855"/>
    </source>
</evidence>
<dbReference type="PANTHER" id="PTHR43088:SF1">
    <property type="entry name" value="SUBUNIT OF PYRUVATE:FLAVODOXIN OXIDOREDUCTASE"/>
    <property type="match status" value="1"/>
</dbReference>
<dbReference type="InterPro" id="IPR029061">
    <property type="entry name" value="THDP-binding"/>
</dbReference>
<keyword evidence="5" id="KW-1185">Reference proteome</keyword>
<feature type="domain" description="Pyruvate:ferredoxin oxidoreductase core" evidence="3">
    <location>
        <begin position="249"/>
        <end position="343"/>
    </location>
</feature>
<dbReference type="InterPro" id="IPR052368">
    <property type="entry name" value="2-oxoacid_oxidoreductase"/>
</dbReference>
<sequence>MGEKVLMKGNEALAEAAIQAGCRYFFGYPITPQNEIPELMSKRLPEVGGVYLQAESEVASINMVFGGAGTGERVMTSSSSPGISLMSEGISFIAGAELPCVIMNIVRGGPGLGGILPAQSDYFQATRGGGHGDYRLLVLAPSTLQEAVDLTMEAFDLAEIYRNPVMILGDGFMGQMMEAVEFRAPVRRDLPDKKERAVGYMGWRGKRALVKSLYLDPEELEAHNLKLNAKYALMAENETRHETYMMEDARYVVAAYGTTARIARSAIHLLREEGIAVGMIRPITVFPFPYAPFETLSPQVEAVLAVEMSCGQMIDDVKIGVAGRAPVSFFGRVGGIAPTVDEIAGAVRALRKS</sequence>
<keyword evidence="1" id="KW-0560">Oxidoreductase</keyword>
<reference evidence="5" key="1">
    <citation type="submission" date="2021-04" db="EMBL/GenBank/DDBJ databases">
        <title>A novel Synergistetes isolate from a pyrite-forming mixed culture.</title>
        <authorList>
            <person name="Bunk B."/>
            <person name="Sproer C."/>
            <person name="Spring S."/>
            <person name="Pester M."/>
        </authorList>
    </citation>
    <scope>NUCLEOTIDE SEQUENCE [LARGE SCALE GENOMIC DNA]</scope>
    <source>
        <strain evidence="5">J.5.4.2-T.3.5.2</strain>
    </source>
</reference>